<proteinExistence type="inferred from homology"/>
<dbReference type="InterPro" id="IPR000847">
    <property type="entry name" value="LysR_HTH_N"/>
</dbReference>
<dbReference type="OrthoDB" id="8557381at2"/>
<dbReference type="AlphaFoldDB" id="A0A511QMF0"/>
<evidence type="ECO:0000256" key="1">
    <source>
        <dbReference type="ARBA" id="ARBA00009437"/>
    </source>
</evidence>
<evidence type="ECO:0000256" key="3">
    <source>
        <dbReference type="ARBA" id="ARBA00023125"/>
    </source>
</evidence>
<dbReference type="InterPro" id="IPR005119">
    <property type="entry name" value="LysR_subst-bd"/>
</dbReference>
<keyword evidence="2" id="KW-0805">Transcription regulation</keyword>
<evidence type="ECO:0000313" key="7">
    <source>
        <dbReference type="Proteomes" id="UP000321113"/>
    </source>
</evidence>
<keyword evidence="4" id="KW-0804">Transcription</keyword>
<keyword evidence="3" id="KW-0238">DNA-binding</keyword>
<dbReference type="Gene3D" id="3.40.190.290">
    <property type="match status" value="1"/>
</dbReference>
<dbReference type="GO" id="GO:0000976">
    <property type="term" value="F:transcription cis-regulatory region binding"/>
    <property type="evidence" value="ECO:0007669"/>
    <property type="project" value="TreeGrafter"/>
</dbReference>
<dbReference type="EMBL" id="BJXK01000003">
    <property type="protein sequence ID" value="GEM78505.1"/>
    <property type="molecule type" value="Genomic_DNA"/>
</dbReference>
<evidence type="ECO:0000256" key="2">
    <source>
        <dbReference type="ARBA" id="ARBA00023015"/>
    </source>
</evidence>
<keyword evidence="7" id="KW-1185">Reference proteome</keyword>
<dbReference type="InterPro" id="IPR036388">
    <property type="entry name" value="WH-like_DNA-bd_sf"/>
</dbReference>
<dbReference type="CDD" id="cd05466">
    <property type="entry name" value="PBP2_LTTR_substrate"/>
    <property type="match status" value="1"/>
</dbReference>
<evidence type="ECO:0000256" key="4">
    <source>
        <dbReference type="ARBA" id="ARBA00023163"/>
    </source>
</evidence>
<dbReference type="PANTHER" id="PTHR30126:SF91">
    <property type="entry name" value="LYSR FAMILY TRANSCRIPTIONAL REGULATOR"/>
    <property type="match status" value="1"/>
</dbReference>
<dbReference type="GO" id="GO:0003700">
    <property type="term" value="F:DNA-binding transcription factor activity"/>
    <property type="evidence" value="ECO:0007669"/>
    <property type="project" value="InterPro"/>
</dbReference>
<dbReference type="PANTHER" id="PTHR30126">
    <property type="entry name" value="HTH-TYPE TRANSCRIPTIONAL REGULATOR"/>
    <property type="match status" value="1"/>
</dbReference>
<dbReference type="Pfam" id="PF00126">
    <property type="entry name" value="HTH_1"/>
    <property type="match status" value="1"/>
</dbReference>
<evidence type="ECO:0000259" key="5">
    <source>
        <dbReference type="PROSITE" id="PS50931"/>
    </source>
</evidence>
<dbReference type="SUPFAM" id="SSF53850">
    <property type="entry name" value="Periplasmic binding protein-like II"/>
    <property type="match status" value="1"/>
</dbReference>
<dbReference type="InterPro" id="IPR036390">
    <property type="entry name" value="WH_DNA-bd_sf"/>
</dbReference>
<dbReference type="PROSITE" id="PS50931">
    <property type="entry name" value="HTH_LYSR"/>
    <property type="match status" value="1"/>
</dbReference>
<evidence type="ECO:0000313" key="6">
    <source>
        <dbReference type="EMBL" id="GEM78505.1"/>
    </source>
</evidence>
<organism evidence="6 7">
    <name type="scientific">Vibrio superstes NBRC 103154</name>
    <dbReference type="NCBI Taxonomy" id="1219062"/>
    <lineage>
        <taxon>Bacteria</taxon>
        <taxon>Pseudomonadati</taxon>
        <taxon>Pseudomonadota</taxon>
        <taxon>Gammaproteobacteria</taxon>
        <taxon>Vibrionales</taxon>
        <taxon>Vibrionaceae</taxon>
        <taxon>Vibrio</taxon>
    </lineage>
</organism>
<dbReference type="Proteomes" id="UP000321113">
    <property type="component" value="Unassembled WGS sequence"/>
</dbReference>
<dbReference type="Pfam" id="PF03466">
    <property type="entry name" value="LysR_substrate"/>
    <property type="match status" value="1"/>
</dbReference>
<accession>A0A511QMF0</accession>
<gene>
    <name evidence="6" type="ORF">VSU01S_07500</name>
</gene>
<dbReference type="RefSeq" id="WP_119010968.1">
    <property type="nucleotide sequence ID" value="NZ_BJXK01000003.1"/>
</dbReference>
<comment type="similarity">
    <text evidence="1">Belongs to the LysR transcriptional regulatory family.</text>
</comment>
<sequence>MAASIEQLSAFVETIDRGGFKPASRRLGKHAVTISGLVANLESAVGFELFVRKPRSLELTEKGKELYDHARSVLREIEHFDAKASSLLGDEPSRITIAIDSALNGAELSLVYKHLFQRFPTLEVKILSGDPLLVRSWVLTEQADIGLSMGTFSMSHELSSARAFSFQIANLASPDLKLAGKKMTMHQARGLHQISVKFLKDLGLSEAHNVSNKITYCNNLHEILELVKHCSCWAVMPLFLCEDALENGEIDKFELEVEDTAHWYTDLIWRAEKPVNSAMQLFIDEVLKFKER</sequence>
<reference evidence="6 7" key="1">
    <citation type="submission" date="2019-07" db="EMBL/GenBank/DDBJ databases">
        <title>Whole genome shotgun sequence of Vibrio superstes NBRC 103154.</title>
        <authorList>
            <person name="Hosoyama A."/>
            <person name="Uohara A."/>
            <person name="Ohji S."/>
            <person name="Ichikawa N."/>
        </authorList>
    </citation>
    <scope>NUCLEOTIDE SEQUENCE [LARGE SCALE GENOMIC DNA]</scope>
    <source>
        <strain evidence="6 7">NBRC 103154</strain>
    </source>
</reference>
<comment type="caution">
    <text evidence="6">The sequence shown here is derived from an EMBL/GenBank/DDBJ whole genome shotgun (WGS) entry which is preliminary data.</text>
</comment>
<dbReference type="SUPFAM" id="SSF46785">
    <property type="entry name" value="Winged helix' DNA-binding domain"/>
    <property type="match status" value="1"/>
</dbReference>
<dbReference type="Gene3D" id="1.10.10.10">
    <property type="entry name" value="Winged helix-like DNA-binding domain superfamily/Winged helix DNA-binding domain"/>
    <property type="match status" value="1"/>
</dbReference>
<protein>
    <recommendedName>
        <fullName evidence="5">HTH lysR-type domain-containing protein</fullName>
    </recommendedName>
</protein>
<feature type="domain" description="HTH lysR-type" evidence="5">
    <location>
        <begin position="1"/>
        <end position="60"/>
    </location>
</feature>
<name>A0A511QMF0_9VIBR</name>